<reference evidence="1 2" key="1">
    <citation type="submission" date="2021-06" db="EMBL/GenBank/DDBJ databases">
        <title>Caerostris darwini draft genome.</title>
        <authorList>
            <person name="Kono N."/>
            <person name="Arakawa K."/>
        </authorList>
    </citation>
    <scope>NUCLEOTIDE SEQUENCE [LARGE SCALE GENOMIC DNA]</scope>
</reference>
<evidence type="ECO:0000313" key="1">
    <source>
        <dbReference type="EMBL" id="GIY59216.1"/>
    </source>
</evidence>
<dbReference type="Proteomes" id="UP001054837">
    <property type="component" value="Unassembled WGS sequence"/>
</dbReference>
<gene>
    <name evidence="1" type="ORF">CDAR_453851</name>
</gene>
<keyword evidence="2" id="KW-1185">Reference proteome</keyword>
<dbReference type="AlphaFoldDB" id="A0AAV4UMU5"/>
<sequence length="142" mass="16611">MKQRYPPLYPKTYLPNLHLQKGKKRSLNSPVAQRLPRLVFYPKHFVSKGPISTPTPTQGLRGLLKFSDKPNFRAACKFERSMQPFCSHLSTGYRECYSRTKSCLFCMLFGLCLKKFPNFKYLDKDFSSFIPISPFYLFFDIS</sequence>
<proteinExistence type="predicted"/>
<comment type="caution">
    <text evidence="1">The sequence shown here is derived from an EMBL/GenBank/DDBJ whole genome shotgun (WGS) entry which is preliminary data.</text>
</comment>
<name>A0AAV4UMU5_9ARAC</name>
<evidence type="ECO:0000313" key="2">
    <source>
        <dbReference type="Proteomes" id="UP001054837"/>
    </source>
</evidence>
<protein>
    <submittedName>
        <fullName evidence="1">Uncharacterized protein</fullName>
    </submittedName>
</protein>
<accession>A0AAV4UMU5</accession>
<organism evidence="1 2">
    <name type="scientific">Caerostris darwini</name>
    <dbReference type="NCBI Taxonomy" id="1538125"/>
    <lineage>
        <taxon>Eukaryota</taxon>
        <taxon>Metazoa</taxon>
        <taxon>Ecdysozoa</taxon>
        <taxon>Arthropoda</taxon>
        <taxon>Chelicerata</taxon>
        <taxon>Arachnida</taxon>
        <taxon>Araneae</taxon>
        <taxon>Araneomorphae</taxon>
        <taxon>Entelegynae</taxon>
        <taxon>Araneoidea</taxon>
        <taxon>Araneidae</taxon>
        <taxon>Caerostris</taxon>
    </lineage>
</organism>
<dbReference type="EMBL" id="BPLQ01011633">
    <property type="protein sequence ID" value="GIY59216.1"/>
    <property type="molecule type" value="Genomic_DNA"/>
</dbReference>